<name>D8JBP8_HALJB</name>
<dbReference type="Proteomes" id="UP000000390">
    <property type="component" value="Plasmid 1"/>
</dbReference>
<dbReference type="OrthoDB" id="321806at2157"/>
<dbReference type="Gene3D" id="3.90.320.10">
    <property type="match status" value="1"/>
</dbReference>
<evidence type="ECO:0000313" key="14">
    <source>
        <dbReference type="Proteomes" id="UP000011645"/>
    </source>
</evidence>
<accession>D8JBP8</accession>
<evidence type="ECO:0000313" key="12">
    <source>
        <dbReference type="EMBL" id="ELY40832.1"/>
    </source>
</evidence>
<keyword evidence="7" id="KW-0238">DNA-binding</keyword>
<keyword evidence="1" id="KW-0540">Nuclease</keyword>
<keyword evidence="4" id="KW-0378">Hydrolase</keyword>
<keyword evidence="3" id="KW-0227">DNA damage</keyword>
<keyword evidence="6" id="KW-0067">ATP-binding</keyword>
<dbReference type="GO" id="GO:0004527">
    <property type="term" value="F:exonuclease activity"/>
    <property type="evidence" value="ECO:0007669"/>
    <property type="project" value="UniProtKB-KW"/>
</dbReference>
<proteinExistence type="predicted"/>
<sequence>MPIPTLLYGPSFDRLRTEAFTRINPQANDPESILFVEANTAQHDAHRTYWHTEHDPLQLTVCELSDVVRRAHDRLIAPIPEVDTLDRQRIIEQAVADSSHFEKPRQYTNFVSELIRALEEAGYQTPDAITTALSTTDLPSERIDVISEIVDRYSTYRDLIAHPAAQPRSQLYESLANTSGSLTTAFPSVETIILSGYTDPAPVEVAVINRLAEEFPLTILLPTTNGNTADPIDTDGADRHLARTHEAYEPLEYTTEYVPSTDQTQLQTAVSRMYTHAASTEPPVETDTVSWHTAPTPDREVRHLARRLREQLADPTRPSPDETRILAPGLLTYRDQISDIFAEYGIEYTTSLSILLEQTYAGRAIQDAIALCIEETSEPLTRLATNPVVSLSDIDTAALVALERRYRPCDLETLKGRSRSKWLTTLTQIQQSVTRAQSNDGTAAIHGIANLVETLKLETNVENLPEDVEGGYERRAISRAKRILQSLLRICEHDELDIDDPLTEIEQAFEGVRVPAPKQHHANRVRIIGLEDTLMADCEALYVLGATEENLPGHQSRPRYFQQIADAAGVLPADRHQELARYRFGAIVSNADSVHITTPKETMDGEQILPSALVEELDRTATVTQTSGLADERRGSCEDVQRALAGSPPDKLEELLNGPSATETFTPAQIESSRAGAECASNRATPGPSVHDGRLPTESLDEVGDRLTKQPYSPSRLNTYAQCGFKYYLRNGFELEEPDEESADTGRFAIGDVVHETLERFYTELAKETTGGVDLTEYDETDLRQRLYAAGKEAVADSDESFSSPFDRQQLAALFTGIVPPEDNRFFLGTDEGDEESTGLLVEFLRREQRDGDWQPRFFEQWFDGEAGPIQTPDGTELPVSGLIDRIDLDTETPAAARVLDYKTYKADTNDVIRGIDFQLLAYTFGAERFLETELGDPHQRVEAGYRIVKPPTTITHKQSLPKTIESNLEIPADQFLQTVAPRRFTEITEAIETGTFSPAIVGEDTAKCQYCAFSDVCDVRHHRRFEAIEAIDNHDLPVYVPDGTRPGDLTEHLEVTADE</sequence>
<evidence type="ECO:0000256" key="3">
    <source>
        <dbReference type="ARBA" id="ARBA00022763"/>
    </source>
</evidence>
<keyword evidence="2" id="KW-0547">Nucleotide-binding</keyword>
<feature type="domain" description="PD-(D/E)XK endonuclease-like" evidence="10">
    <location>
        <begin position="712"/>
        <end position="1019"/>
    </location>
</feature>
<dbReference type="HOGENOM" id="CLU_288485_0_0_2"/>
<evidence type="ECO:0000256" key="1">
    <source>
        <dbReference type="ARBA" id="ARBA00022722"/>
    </source>
</evidence>
<reference evidence="12 14" key="2">
    <citation type="journal article" date="2014" name="PLoS Genet.">
        <title>Phylogenetically driven sequencing of extremely halophilic archaea reveals strategies for static and dynamic osmo-response.</title>
        <authorList>
            <person name="Becker E.A."/>
            <person name="Seitzer P.M."/>
            <person name="Tritt A."/>
            <person name="Larsen D."/>
            <person name="Krusor M."/>
            <person name="Yao A.I."/>
            <person name="Wu D."/>
            <person name="Madern D."/>
            <person name="Eisen J.A."/>
            <person name="Darling A.E."/>
            <person name="Facciotti M.T."/>
        </authorList>
    </citation>
    <scope>NUCLEOTIDE SEQUENCE [LARGE SCALE GENOMIC DNA]</scope>
    <source>
        <strain evidence="12">B3</strain>
        <strain evidence="14">DSM 18796 / CECT 7217 / JCM 14584 / KCTC 4019 / B3</strain>
    </source>
</reference>
<evidence type="ECO:0000256" key="5">
    <source>
        <dbReference type="ARBA" id="ARBA00022839"/>
    </source>
</evidence>
<dbReference type="EMBL" id="CP002063">
    <property type="protein sequence ID" value="ADJ16701.1"/>
    <property type="molecule type" value="Genomic_DNA"/>
</dbReference>
<dbReference type="Proteomes" id="UP000011645">
    <property type="component" value="Unassembled WGS sequence"/>
</dbReference>
<geneLocation type="plasmid" evidence="11 13">
    <name>1</name>
</geneLocation>
<evidence type="ECO:0000259" key="10">
    <source>
        <dbReference type="Pfam" id="PF12705"/>
    </source>
</evidence>
<evidence type="ECO:0000313" key="13">
    <source>
        <dbReference type="Proteomes" id="UP000000390"/>
    </source>
</evidence>
<evidence type="ECO:0000256" key="8">
    <source>
        <dbReference type="ARBA" id="ARBA00023204"/>
    </source>
</evidence>
<dbReference type="KEGG" id="hje:HacjB3_16756"/>
<dbReference type="PATRIC" id="fig|795797.18.peg.3295"/>
<dbReference type="GO" id="GO:0005524">
    <property type="term" value="F:ATP binding"/>
    <property type="evidence" value="ECO:0007669"/>
    <property type="project" value="UniProtKB-KW"/>
</dbReference>
<evidence type="ECO:0000256" key="7">
    <source>
        <dbReference type="ARBA" id="ARBA00023125"/>
    </source>
</evidence>
<keyword evidence="5" id="KW-0269">Exonuclease</keyword>
<feature type="region of interest" description="Disordered" evidence="9">
    <location>
        <begin position="675"/>
        <end position="696"/>
    </location>
</feature>
<dbReference type="SUPFAM" id="SSF52540">
    <property type="entry name" value="P-loop containing nucleoside triphosphate hydrolases"/>
    <property type="match status" value="1"/>
</dbReference>
<organism evidence="11 13">
    <name type="scientific">Halalkalicoccus jeotgali (strain DSM 18796 / CECT 7217 / JCM 14584 / KCTC 4019 / B3)</name>
    <dbReference type="NCBI Taxonomy" id="795797"/>
    <lineage>
        <taxon>Archaea</taxon>
        <taxon>Methanobacteriati</taxon>
        <taxon>Methanobacteriota</taxon>
        <taxon>Stenosarchaea group</taxon>
        <taxon>Halobacteria</taxon>
        <taxon>Halobacteriales</taxon>
        <taxon>Halococcaceae</taxon>
        <taxon>Halalkalicoccus</taxon>
    </lineage>
</organism>
<dbReference type="GO" id="GO:0006281">
    <property type="term" value="P:DNA repair"/>
    <property type="evidence" value="ECO:0007669"/>
    <property type="project" value="UniProtKB-KW"/>
</dbReference>
<dbReference type="InterPro" id="IPR027417">
    <property type="entry name" value="P-loop_NTPase"/>
</dbReference>
<dbReference type="GeneID" id="9421147"/>
<dbReference type="EMBL" id="AOHV01000008">
    <property type="protein sequence ID" value="ELY40832.1"/>
    <property type="molecule type" value="Genomic_DNA"/>
</dbReference>
<gene>
    <name evidence="11" type="ordered locus">HacjB3_16756</name>
    <name evidence="12" type="ORF">C497_02077</name>
</gene>
<dbReference type="InterPro" id="IPR038726">
    <property type="entry name" value="PDDEXK_AddAB-type"/>
</dbReference>
<dbReference type="eggNOG" id="arCOG00805">
    <property type="taxonomic scope" value="Archaea"/>
</dbReference>
<dbReference type="Pfam" id="PF12705">
    <property type="entry name" value="PDDEXK_1"/>
    <property type="match status" value="1"/>
</dbReference>
<keyword evidence="8" id="KW-0234">DNA repair</keyword>
<keyword evidence="11" id="KW-0614">Plasmid</keyword>
<dbReference type="RefSeq" id="WP_008414114.1">
    <property type="nucleotide sequence ID" value="NC_014298.1"/>
</dbReference>
<evidence type="ECO:0000256" key="4">
    <source>
        <dbReference type="ARBA" id="ARBA00022801"/>
    </source>
</evidence>
<evidence type="ECO:0000313" key="11">
    <source>
        <dbReference type="EMBL" id="ADJ16701.1"/>
    </source>
</evidence>
<dbReference type="PANTHER" id="PTHR30591">
    <property type="entry name" value="RECBCD ENZYME SUBUNIT RECC"/>
    <property type="match status" value="1"/>
</dbReference>
<reference evidence="11 13" key="1">
    <citation type="journal article" date="2010" name="J. Bacteriol.">
        <title>Complete genome sequence of Halalkalicoccus jeotgali B3(T), an extremely halophilic archaeon.</title>
        <authorList>
            <person name="Roh S.W."/>
            <person name="Nam Y.D."/>
            <person name="Nam S.H."/>
            <person name="Choi S.H."/>
            <person name="Park H.S."/>
            <person name="Bae J.W."/>
        </authorList>
    </citation>
    <scope>NUCLEOTIDE SEQUENCE [LARGE SCALE GENOMIC DNA]</scope>
    <source>
        <strain evidence="11">B3</strain>
        <strain evidence="13">DSM 18796 / CECT 7217 / JCM 14584 / KCTC 4019 / B3</strain>
        <plasmid evidence="13">1</plasmid>
    </source>
</reference>
<evidence type="ECO:0000256" key="2">
    <source>
        <dbReference type="ARBA" id="ARBA00022741"/>
    </source>
</evidence>
<evidence type="ECO:0000256" key="6">
    <source>
        <dbReference type="ARBA" id="ARBA00022840"/>
    </source>
</evidence>
<keyword evidence="14" id="KW-1185">Reference proteome</keyword>
<dbReference type="GO" id="GO:0006310">
    <property type="term" value="P:DNA recombination"/>
    <property type="evidence" value="ECO:0007669"/>
    <property type="project" value="TreeGrafter"/>
</dbReference>
<dbReference type="PANTHER" id="PTHR30591:SF1">
    <property type="entry name" value="RECBCD ENZYME SUBUNIT RECC"/>
    <property type="match status" value="1"/>
</dbReference>
<dbReference type="AlphaFoldDB" id="D8JBP8"/>
<evidence type="ECO:0000256" key="9">
    <source>
        <dbReference type="SAM" id="MobiDB-lite"/>
    </source>
</evidence>
<dbReference type="GO" id="GO:0003677">
    <property type="term" value="F:DNA binding"/>
    <property type="evidence" value="ECO:0007669"/>
    <property type="project" value="UniProtKB-KW"/>
</dbReference>
<dbReference type="InterPro" id="IPR011604">
    <property type="entry name" value="PDDEXK-like_dom_sf"/>
</dbReference>
<protein>
    <submittedName>
        <fullName evidence="11">Nuclease subunit B-like protein</fullName>
    </submittedName>
</protein>